<dbReference type="EC" id="2.4.1.-" evidence="8"/>
<evidence type="ECO:0000256" key="3">
    <source>
        <dbReference type="ARBA" id="ARBA00022679"/>
    </source>
</evidence>
<feature type="transmembrane region" description="Helical" evidence="8">
    <location>
        <begin position="320"/>
        <end position="343"/>
    </location>
</feature>
<feature type="domain" description="SUI1" evidence="9">
    <location>
        <begin position="556"/>
        <end position="589"/>
    </location>
</feature>
<evidence type="ECO:0000259" key="9">
    <source>
        <dbReference type="PROSITE" id="PS50296"/>
    </source>
</evidence>
<evidence type="ECO:0000256" key="1">
    <source>
        <dbReference type="ARBA" id="ARBA00004477"/>
    </source>
</evidence>
<dbReference type="Pfam" id="PF03901">
    <property type="entry name" value="Glyco_transf_22"/>
    <property type="match status" value="1"/>
</dbReference>
<name>B6VBC4_CAEBE</name>
<feature type="transmembrane region" description="Helical" evidence="8">
    <location>
        <begin position="231"/>
        <end position="254"/>
    </location>
</feature>
<dbReference type="PANTHER" id="PTHR22760">
    <property type="entry name" value="GLYCOSYLTRANSFERASE"/>
    <property type="match status" value="1"/>
</dbReference>
<dbReference type="GO" id="GO:0003743">
    <property type="term" value="F:translation initiation factor activity"/>
    <property type="evidence" value="ECO:0007669"/>
    <property type="project" value="InterPro"/>
</dbReference>
<dbReference type="InterPro" id="IPR036877">
    <property type="entry name" value="SUI1_dom_sf"/>
</dbReference>
<dbReference type="GO" id="GO:0005789">
    <property type="term" value="C:endoplasmic reticulum membrane"/>
    <property type="evidence" value="ECO:0007669"/>
    <property type="project" value="UniProtKB-SubCell"/>
</dbReference>
<dbReference type="AlphaFoldDB" id="B6VBC4"/>
<evidence type="ECO:0000313" key="10">
    <source>
        <dbReference type="EMBL" id="ACI49017.1"/>
    </source>
</evidence>
<sequence>MSIANLNRPADAFEQLETEDGVRQGVCHIRIQQRTGRKTITTVQGIGTEYDLKRIVQYLKKVMRMRPLFRLLAKLVVFRCISVYLVSSWFVPDEVYQSAEVAHHLVYGTGHLSWEWRHSLRSFFHPAIIALILKLLNLLSLDSQILVYHVPRLAHALLFALADLSFYKICLRLCKTQGIADNSFLAYLSSWFVFYCSPRTLSNSLETSLTLIALNWFPFEGKSYKGSTWPYIALGVLTIVIRPTVSLLWLVFGLHHLCYSPNPIRLVLRTVLPVSLPILIGTSVIDSWAYGKPTIPLWNFLQFNVVQGGSALFGVHPWRWYIVSGIPAVLTVQTIPIIVGLLGPNIFRPSLLPFFATTFYIAVHSLLPHKEQRFLLPIIPLMCIYAGGAFQNLKKWRGSALAAMVAVNIGVTIFTSRYHQVGPFTAPRRIMEEWRGPHGKLSVAALMPCYSLPGHAFWHDQLDTLRLLDCSPDLEHLRLPTELDEADQFHANTTKWLTEKFSLEHQNYQRVLMYEKIYESSRRWFETNGWYQCIEKIWHSLALTSSREDNYMIKHSCNGTIVEHPEYGEVIQLTGDQREKVKDFLIKVGIVNESNCRVHGF</sequence>
<evidence type="ECO:0000256" key="4">
    <source>
        <dbReference type="ARBA" id="ARBA00022692"/>
    </source>
</evidence>
<dbReference type="CAZy" id="GT22">
    <property type="family name" value="Glycosyltransferase Family 22"/>
</dbReference>
<organism evidence="10">
    <name type="scientific">Caenorhabditis brenneri</name>
    <name type="common">Nematode worm</name>
    <dbReference type="NCBI Taxonomy" id="135651"/>
    <lineage>
        <taxon>Eukaryota</taxon>
        <taxon>Metazoa</taxon>
        <taxon>Ecdysozoa</taxon>
        <taxon>Nematoda</taxon>
        <taxon>Chromadorea</taxon>
        <taxon>Rhabditida</taxon>
        <taxon>Rhabditina</taxon>
        <taxon>Rhabditomorpha</taxon>
        <taxon>Rhabditoidea</taxon>
        <taxon>Rhabditidae</taxon>
        <taxon>Peloderinae</taxon>
        <taxon>Caenorhabditis</taxon>
    </lineage>
</organism>
<dbReference type="PANTHER" id="PTHR22760:SF4">
    <property type="entry name" value="GPI MANNOSYLTRANSFERASE 3"/>
    <property type="match status" value="1"/>
</dbReference>
<accession>B6VBC4</accession>
<keyword evidence="2 8" id="KW-0328">Glycosyltransferase</keyword>
<evidence type="ECO:0000256" key="2">
    <source>
        <dbReference type="ARBA" id="ARBA00022676"/>
    </source>
</evidence>
<dbReference type="FunFam" id="3.30.780.10:FF:000036">
    <property type="entry name" value="Protein CBG02294"/>
    <property type="match status" value="1"/>
</dbReference>
<dbReference type="GO" id="GO:0006506">
    <property type="term" value="P:GPI anchor biosynthetic process"/>
    <property type="evidence" value="ECO:0007669"/>
    <property type="project" value="TreeGrafter"/>
</dbReference>
<feature type="transmembrane region" description="Helical" evidence="8">
    <location>
        <begin position="71"/>
        <end position="91"/>
    </location>
</feature>
<comment type="similarity">
    <text evidence="8">Belongs to the glycosyltransferase 22 family.</text>
</comment>
<proteinExistence type="inferred from homology"/>
<feature type="transmembrane region" description="Helical" evidence="8">
    <location>
        <begin position="266"/>
        <end position="290"/>
    </location>
</feature>
<dbReference type="HOGENOM" id="CLU_012353_2_0_1"/>
<keyword evidence="7 8" id="KW-0472">Membrane</keyword>
<dbReference type="EMBL" id="FJ362356">
    <property type="protein sequence ID" value="ACI49017.1"/>
    <property type="molecule type" value="Genomic_DNA"/>
</dbReference>
<feature type="transmembrane region" description="Helical" evidence="8">
    <location>
        <begin position="400"/>
        <end position="419"/>
    </location>
</feature>
<keyword evidence="6 8" id="KW-1133">Transmembrane helix</keyword>
<keyword evidence="4 8" id="KW-0812">Transmembrane</keyword>
<dbReference type="PROSITE" id="PS50296">
    <property type="entry name" value="SUI1"/>
    <property type="match status" value="2"/>
</dbReference>
<feature type="transmembrane region" description="Helical" evidence="8">
    <location>
        <begin position="374"/>
        <end position="393"/>
    </location>
</feature>
<dbReference type="SUPFAM" id="SSF55159">
    <property type="entry name" value="eIF1-like"/>
    <property type="match status" value="2"/>
</dbReference>
<comment type="subcellular location">
    <subcellularLocation>
        <location evidence="1 8">Endoplasmic reticulum membrane</location>
        <topology evidence="1 8">Multi-pass membrane protein</topology>
    </subcellularLocation>
</comment>
<feature type="domain" description="SUI1" evidence="9">
    <location>
        <begin position="27"/>
        <end position="61"/>
    </location>
</feature>
<dbReference type="Gene3D" id="3.30.780.10">
    <property type="entry name" value="SUI1-like domain"/>
    <property type="match status" value="2"/>
</dbReference>
<gene>
    <name evidence="10" type="ORF">Cbre_JD04.002</name>
</gene>
<dbReference type="InterPro" id="IPR005599">
    <property type="entry name" value="GPI_mannosylTrfase"/>
</dbReference>
<dbReference type="GO" id="GO:0000026">
    <property type="term" value="F:alpha-1,2-mannosyltransferase activity"/>
    <property type="evidence" value="ECO:0007669"/>
    <property type="project" value="TreeGrafter"/>
</dbReference>
<evidence type="ECO:0000256" key="5">
    <source>
        <dbReference type="ARBA" id="ARBA00022824"/>
    </source>
</evidence>
<keyword evidence="5 8" id="KW-0256">Endoplasmic reticulum</keyword>
<dbReference type="Pfam" id="PF01253">
    <property type="entry name" value="SUI1"/>
    <property type="match status" value="2"/>
</dbReference>
<keyword evidence="3" id="KW-0808">Transferase</keyword>
<evidence type="ECO:0000256" key="8">
    <source>
        <dbReference type="RuleBase" id="RU363075"/>
    </source>
</evidence>
<dbReference type="InterPro" id="IPR001950">
    <property type="entry name" value="SUI1"/>
</dbReference>
<evidence type="ECO:0000256" key="7">
    <source>
        <dbReference type="ARBA" id="ARBA00023136"/>
    </source>
</evidence>
<feature type="transmembrane region" description="Helical" evidence="8">
    <location>
        <begin position="350"/>
        <end position="368"/>
    </location>
</feature>
<reference evidence="10" key="1">
    <citation type="journal article" date="2008" name="Genome Res.">
        <title>Multigenome DNA sequence conservation identifies Hox cis-regulatory elements.</title>
        <authorList>
            <person name="Kuntz S.G."/>
            <person name="Schwarz E.M."/>
            <person name="DeModena J.A."/>
            <person name="De Buysscher T."/>
            <person name="Trout D."/>
            <person name="Shizuya H."/>
            <person name="Sternberg P.W."/>
            <person name="Wold B.J."/>
        </authorList>
    </citation>
    <scope>NUCLEOTIDE SEQUENCE</scope>
    <source>
        <strain evidence="10">CB5161</strain>
    </source>
</reference>
<evidence type="ECO:0000256" key="6">
    <source>
        <dbReference type="ARBA" id="ARBA00022989"/>
    </source>
</evidence>
<protein>
    <recommendedName>
        <fullName evidence="8">Mannosyltransferase</fullName>
        <ecNumber evidence="8">2.4.1.-</ecNumber>
    </recommendedName>
</protein>